<dbReference type="InterPro" id="IPR020557">
    <property type="entry name" value="Fumarate_lyase_CS"/>
</dbReference>
<dbReference type="EC" id="4.3.2.2" evidence="4 11"/>
<dbReference type="SMART" id="SM00998">
    <property type="entry name" value="ADSL_C"/>
    <property type="match status" value="1"/>
</dbReference>
<dbReference type="PROSITE" id="PS00163">
    <property type="entry name" value="FUMARATE_LYASES"/>
    <property type="match status" value="1"/>
</dbReference>
<dbReference type="Gene3D" id="1.20.200.10">
    <property type="entry name" value="Fumarase/aspartase (Central domain)"/>
    <property type="match status" value="1"/>
</dbReference>
<evidence type="ECO:0000256" key="1">
    <source>
        <dbReference type="ARBA" id="ARBA00004706"/>
    </source>
</evidence>
<dbReference type="FunFam" id="1.10.40.30:FF:000007">
    <property type="entry name" value="Adenylosuccinate lyase"/>
    <property type="match status" value="1"/>
</dbReference>
<dbReference type="UniPathway" id="UPA00074">
    <property type="reaction ID" value="UER00132"/>
</dbReference>
<dbReference type="EMBL" id="CABIKM010000012">
    <property type="protein sequence ID" value="VUZ84443.1"/>
    <property type="molecule type" value="Genomic_DNA"/>
</dbReference>
<dbReference type="GO" id="GO:0005829">
    <property type="term" value="C:cytosol"/>
    <property type="evidence" value="ECO:0007669"/>
    <property type="project" value="TreeGrafter"/>
</dbReference>
<evidence type="ECO:0000256" key="12">
    <source>
        <dbReference type="RuleBase" id="RU361172"/>
    </source>
</evidence>
<dbReference type="InterPro" id="IPR024083">
    <property type="entry name" value="Fumarase/histidase_N"/>
</dbReference>
<dbReference type="InterPro" id="IPR008948">
    <property type="entry name" value="L-Aspartase-like"/>
</dbReference>
<comment type="catalytic activity">
    <reaction evidence="8">
        <text>(2S)-2-[5-amino-1-(5-phospho-beta-D-ribosyl)imidazole-4-carboxamido]succinate = 5-amino-1-(5-phospho-beta-D-ribosyl)imidazole-4-carboxamide + fumarate</text>
        <dbReference type="Rhea" id="RHEA:23920"/>
        <dbReference type="ChEBI" id="CHEBI:29806"/>
        <dbReference type="ChEBI" id="CHEBI:58443"/>
        <dbReference type="ChEBI" id="CHEBI:58475"/>
        <dbReference type="EC" id="4.3.2.2"/>
    </reaction>
    <physiologicalReaction direction="left-to-right" evidence="8">
        <dbReference type="Rhea" id="RHEA:23921"/>
    </physiologicalReaction>
</comment>
<evidence type="ECO:0000256" key="2">
    <source>
        <dbReference type="ARBA" id="ARBA00004734"/>
    </source>
</evidence>
<comment type="catalytic activity">
    <reaction evidence="10">
        <text>N(6)-(1,2-dicarboxyethyl)-AMP = fumarate + AMP</text>
        <dbReference type="Rhea" id="RHEA:16853"/>
        <dbReference type="ChEBI" id="CHEBI:29806"/>
        <dbReference type="ChEBI" id="CHEBI:57567"/>
        <dbReference type="ChEBI" id="CHEBI:456215"/>
        <dbReference type="EC" id="4.3.2.2"/>
    </reaction>
    <physiologicalReaction direction="left-to-right" evidence="10">
        <dbReference type="Rhea" id="RHEA:16854"/>
    </physiologicalReaction>
</comment>
<evidence type="ECO:0000313" key="14">
    <source>
        <dbReference type="EMBL" id="VUZ84443.1"/>
    </source>
</evidence>
<keyword evidence="15" id="KW-1185">Reference proteome</keyword>
<dbReference type="InterPro" id="IPR019468">
    <property type="entry name" value="AdenyloSucc_lyase_C"/>
</dbReference>
<dbReference type="Gene3D" id="1.10.275.10">
    <property type="entry name" value="Fumarase/aspartase (N-terminal domain)"/>
    <property type="match status" value="1"/>
</dbReference>
<dbReference type="NCBIfam" id="TIGR00928">
    <property type="entry name" value="purB"/>
    <property type="match status" value="1"/>
</dbReference>
<dbReference type="FunFam" id="1.20.200.10:FF:000008">
    <property type="entry name" value="Adenylosuccinate lyase"/>
    <property type="match status" value="1"/>
</dbReference>
<evidence type="ECO:0000259" key="13">
    <source>
        <dbReference type="SMART" id="SM00998"/>
    </source>
</evidence>
<dbReference type="PANTHER" id="PTHR43172:SF1">
    <property type="entry name" value="ADENYLOSUCCINATE LYASE"/>
    <property type="match status" value="1"/>
</dbReference>
<dbReference type="Pfam" id="PF00206">
    <property type="entry name" value="Lyase_1"/>
    <property type="match status" value="1"/>
</dbReference>
<feature type="domain" description="Adenylosuccinate lyase C-terminal" evidence="13">
    <location>
        <begin position="349"/>
        <end position="429"/>
    </location>
</feature>
<evidence type="ECO:0000256" key="9">
    <source>
        <dbReference type="ARBA" id="ARBA00030717"/>
    </source>
</evidence>
<evidence type="ECO:0000256" key="10">
    <source>
        <dbReference type="ARBA" id="ARBA00049115"/>
    </source>
</evidence>
<sequence>MIPRYALPRMVSVWEPQSRYAAWLRIELLACEAWADLGVVPREALAVIQERAGFDINRIQEIEREVRHDVIAFVSAVAERVGPEARYLHFGLTSYDVVDTALAVLLQQASGILLEDLEALSRALADLARRYKRTMMIGRTHGIHAEPTTFGLKLALWYCEVERNLDRLRRARESVAYGKLSGAVGTFAHLPLSVEQFVCARLGLKPAPISSQILSRDRHAEFLQTLALIGTSLDKFATEIRHLQRTEVREVEEPFVEGQKGSSAMPHKRNPVACEQVSGLARLLRSYAQSGLENVPLWHERDISHSSVERVILPDATILLDYLLVRFREVLEGLRVYPDRMRHNLELTGGLVFSEAVLLALIGKGLTREAAYRLVQGHAMRAWESGDAFKPLLLADSEIRRHLSPDEIESCFDLGYHLRHLDDIFTRVGL</sequence>
<proteinExistence type="inferred from homology"/>
<evidence type="ECO:0000256" key="8">
    <source>
        <dbReference type="ARBA" id="ARBA00024477"/>
    </source>
</evidence>
<comment type="pathway">
    <text evidence="1 12">Purine metabolism; IMP biosynthesis via de novo pathway; 5-amino-1-(5-phospho-D-ribosyl)imidazole-4-carboxamide from 5-amino-1-(5-phospho-D-ribosyl)imidazole-4-carboxylate: step 2/2.</text>
</comment>
<comment type="pathway">
    <text evidence="2 12">Purine metabolism; AMP biosynthesis via de novo pathway; AMP from IMP: step 2/2.</text>
</comment>
<evidence type="ECO:0000256" key="5">
    <source>
        <dbReference type="ARBA" id="ARBA00017058"/>
    </source>
</evidence>
<dbReference type="Pfam" id="PF10397">
    <property type="entry name" value="ADSL_C"/>
    <property type="match status" value="1"/>
</dbReference>
<dbReference type="InterPro" id="IPR022761">
    <property type="entry name" value="Fumarate_lyase_N"/>
</dbReference>
<organism evidence="14 15">
    <name type="scientific">Candidatus Methylomirabilis lanthanidiphila</name>
    <dbReference type="NCBI Taxonomy" id="2211376"/>
    <lineage>
        <taxon>Bacteria</taxon>
        <taxon>Candidatus Methylomirabilota</taxon>
        <taxon>Candidatus Methylomirabilia</taxon>
        <taxon>Candidatus Methylomirabilales</taxon>
        <taxon>Candidatus Methylomirabilaceae</taxon>
        <taxon>Candidatus Methylomirabilis</taxon>
    </lineage>
</organism>
<dbReference type="Gene3D" id="1.10.40.30">
    <property type="entry name" value="Fumarase/aspartase (C-terminal domain)"/>
    <property type="match status" value="1"/>
</dbReference>
<evidence type="ECO:0000256" key="7">
    <source>
        <dbReference type="ARBA" id="ARBA00023239"/>
    </source>
</evidence>
<dbReference type="InterPro" id="IPR000362">
    <property type="entry name" value="Fumarate_lyase_fam"/>
</dbReference>
<dbReference type="SUPFAM" id="SSF48557">
    <property type="entry name" value="L-aspartase-like"/>
    <property type="match status" value="1"/>
</dbReference>
<dbReference type="PRINTS" id="PR00149">
    <property type="entry name" value="FUMRATELYASE"/>
</dbReference>
<dbReference type="GO" id="GO:0004018">
    <property type="term" value="F:N6-(1,2-dicarboxyethyl)AMP AMP-lyase (fumarate-forming) activity"/>
    <property type="evidence" value="ECO:0007669"/>
    <property type="project" value="UniProtKB-UniRule"/>
</dbReference>
<dbReference type="UniPathway" id="UPA00075">
    <property type="reaction ID" value="UER00336"/>
</dbReference>
<evidence type="ECO:0000256" key="6">
    <source>
        <dbReference type="ARBA" id="ARBA00022755"/>
    </source>
</evidence>
<comment type="similarity">
    <text evidence="3 12">Belongs to the lyase 1 family. Adenylosuccinate lyase subfamily.</text>
</comment>
<dbReference type="GO" id="GO:0070626">
    <property type="term" value="F:(S)-2-(5-amino-1-(5-phospho-D-ribosyl)imidazole-4-carboxamido) succinate lyase (fumarate-forming) activity"/>
    <property type="evidence" value="ECO:0007669"/>
    <property type="project" value="TreeGrafter"/>
</dbReference>
<keyword evidence="6 12" id="KW-0658">Purine biosynthesis</keyword>
<protein>
    <recommendedName>
        <fullName evidence="5 11">Adenylosuccinate lyase</fullName>
        <shortName evidence="12">ASL</shortName>
        <ecNumber evidence="4 11">4.3.2.2</ecNumber>
    </recommendedName>
    <alternativeName>
        <fullName evidence="9 12">Adenylosuccinase</fullName>
    </alternativeName>
</protein>
<dbReference type="PRINTS" id="PR00145">
    <property type="entry name" value="ARGSUCLYASE"/>
</dbReference>
<dbReference type="Proteomes" id="UP000334340">
    <property type="component" value="Unassembled WGS sequence"/>
</dbReference>
<dbReference type="GO" id="GO:0006189">
    <property type="term" value="P:'de novo' IMP biosynthetic process"/>
    <property type="evidence" value="ECO:0007669"/>
    <property type="project" value="UniProtKB-UniPathway"/>
</dbReference>
<dbReference type="InterPro" id="IPR004769">
    <property type="entry name" value="Pur_lyase"/>
</dbReference>
<evidence type="ECO:0000256" key="3">
    <source>
        <dbReference type="ARBA" id="ARBA00008273"/>
    </source>
</evidence>
<reference evidence="14 15" key="1">
    <citation type="submission" date="2019-07" db="EMBL/GenBank/DDBJ databases">
        <authorList>
            <person name="Cremers G."/>
        </authorList>
    </citation>
    <scope>NUCLEOTIDE SEQUENCE [LARGE SCALE GENOMIC DNA]</scope>
</reference>
<evidence type="ECO:0000256" key="11">
    <source>
        <dbReference type="NCBIfam" id="TIGR00928"/>
    </source>
</evidence>
<gene>
    <name evidence="14" type="ORF">MELA_00814</name>
</gene>
<dbReference type="GO" id="GO:0044208">
    <property type="term" value="P:'de novo' AMP biosynthetic process"/>
    <property type="evidence" value="ECO:0007669"/>
    <property type="project" value="UniProtKB-UniPathway"/>
</dbReference>
<name>A0A564ZH13_9BACT</name>
<evidence type="ECO:0000313" key="15">
    <source>
        <dbReference type="Proteomes" id="UP000334340"/>
    </source>
</evidence>
<dbReference type="CDD" id="cd01360">
    <property type="entry name" value="Adenylsuccinate_lyase_1"/>
    <property type="match status" value="1"/>
</dbReference>
<dbReference type="AlphaFoldDB" id="A0A564ZH13"/>
<keyword evidence="7 12" id="KW-0456">Lyase</keyword>
<evidence type="ECO:0000256" key="4">
    <source>
        <dbReference type="ARBA" id="ARBA00012339"/>
    </source>
</evidence>
<dbReference type="PANTHER" id="PTHR43172">
    <property type="entry name" value="ADENYLOSUCCINATE LYASE"/>
    <property type="match status" value="1"/>
</dbReference>
<accession>A0A564ZH13</accession>